<protein>
    <recommendedName>
        <fullName evidence="5">NACHT domain-containing protein</fullName>
    </recommendedName>
</protein>
<feature type="coiled-coil region" evidence="4">
    <location>
        <begin position="449"/>
        <end position="479"/>
    </location>
</feature>
<dbReference type="GeneID" id="136822771"/>
<dbReference type="Pfam" id="PF18738">
    <property type="entry name" value="HEPN_DZIP3"/>
    <property type="match status" value="1"/>
</dbReference>
<evidence type="ECO:0000313" key="6">
    <source>
        <dbReference type="EnsemblMetazoa" id="CLYHEMP010107.1"/>
    </source>
</evidence>
<dbReference type="InterPro" id="IPR041249">
    <property type="entry name" value="HEPN_DZIP3"/>
</dbReference>
<dbReference type="GO" id="GO:0005737">
    <property type="term" value="C:cytoplasm"/>
    <property type="evidence" value="ECO:0007669"/>
    <property type="project" value="UniProtKB-SubCell"/>
</dbReference>
<evidence type="ECO:0000259" key="5">
    <source>
        <dbReference type="PROSITE" id="PS50837"/>
    </source>
</evidence>
<dbReference type="PANTHER" id="PTHR45690">
    <property type="entry name" value="NACHT, LRR AND PYD DOMAINS-CONTAINING PROTEIN 12"/>
    <property type="match status" value="1"/>
</dbReference>
<evidence type="ECO:0000256" key="2">
    <source>
        <dbReference type="ARBA" id="ARBA00022490"/>
    </source>
</evidence>
<proteinExistence type="predicted"/>
<dbReference type="AlphaFoldDB" id="A0A7M5V5R9"/>
<dbReference type="RefSeq" id="XP_066935154.1">
    <property type="nucleotide sequence ID" value="XM_067079053.1"/>
</dbReference>
<dbReference type="InterPro" id="IPR007111">
    <property type="entry name" value="NACHT_NTPase"/>
</dbReference>
<dbReference type="EnsemblMetazoa" id="CLYHEMT010107.1">
    <property type="protein sequence ID" value="CLYHEMP010107.1"/>
    <property type="gene ID" value="CLYHEMG010107"/>
</dbReference>
<keyword evidence="3" id="KW-0677">Repeat</keyword>
<dbReference type="SUPFAM" id="SSF57997">
    <property type="entry name" value="Tropomyosin"/>
    <property type="match status" value="1"/>
</dbReference>
<dbReference type="PANTHER" id="PTHR45690:SF19">
    <property type="entry name" value="NACHT, LRR AND PYD DOMAINS-CONTAINING PROTEIN 3"/>
    <property type="match status" value="1"/>
</dbReference>
<evidence type="ECO:0000256" key="3">
    <source>
        <dbReference type="ARBA" id="ARBA00022737"/>
    </source>
</evidence>
<dbReference type="SUPFAM" id="SSF52540">
    <property type="entry name" value="P-loop containing nucleoside triphosphate hydrolases"/>
    <property type="match status" value="1"/>
</dbReference>
<dbReference type="InterPro" id="IPR050637">
    <property type="entry name" value="NLRP_innate_immun_reg"/>
</dbReference>
<dbReference type="Pfam" id="PF05729">
    <property type="entry name" value="NACHT"/>
    <property type="match status" value="1"/>
</dbReference>
<reference evidence="6" key="1">
    <citation type="submission" date="2021-01" db="UniProtKB">
        <authorList>
            <consortium name="EnsemblMetazoa"/>
        </authorList>
    </citation>
    <scope>IDENTIFICATION</scope>
</reference>
<dbReference type="Gene3D" id="3.40.50.300">
    <property type="entry name" value="P-loop containing nucleotide triphosphate hydrolases"/>
    <property type="match status" value="1"/>
</dbReference>
<comment type="subcellular location">
    <subcellularLocation>
        <location evidence="1">Cytoplasm</location>
    </subcellularLocation>
</comment>
<name>A0A7M5V5R9_9CNID</name>
<feature type="domain" description="NACHT" evidence="5">
    <location>
        <begin position="667"/>
        <end position="759"/>
    </location>
</feature>
<dbReference type="PROSITE" id="PS50837">
    <property type="entry name" value="NACHT"/>
    <property type="match status" value="1"/>
</dbReference>
<keyword evidence="2" id="KW-0963">Cytoplasm</keyword>
<dbReference type="OrthoDB" id="5978325at2759"/>
<dbReference type="Gene3D" id="6.10.250.2200">
    <property type="match status" value="1"/>
</dbReference>
<keyword evidence="4" id="KW-0175">Coiled coil</keyword>
<evidence type="ECO:0000256" key="4">
    <source>
        <dbReference type="SAM" id="Coils"/>
    </source>
</evidence>
<organism evidence="6 7">
    <name type="scientific">Clytia hemisphaerica</name>
    <dbReference type="NCBI Taxonomy" id="252671"/>
    <lineage>
        <taxon>Eukaryota</taxon>
        <taxon>Metazoa</taxon>
        <taxon>Cnidaria</taxon>
        <taxon>Hydrozoa</taxon>
        <taxon>Hydroidolina</taxon>
        <taxon>Leptothecata</taxon>
        <taxon>Obeliida</taxon>
        <taxon>Clytiidae</taxon>
        <taxon>Clytia</taxon>
    </lineage>
</organism>
<dbReference type="InterPro" id="IPR027417">
    <property type="entry name" value="P-loop_NTPase"/>
</dbReference>
<evidence type="ECO:0000313" key="7">
    <source>
        <dbReference type="Proteomes" id="UP000594262"/>
    </source>
</evidence>
<evidence type="ECO:0000256" key="1">
    <source>
        <dbReference type="ARBA" id="ARBA00004496"/>
    </source>
</evidence>
<keyword evidence="7" id="KW-1185">Reference proteome</keyword>
<dbReference type="Gene3D" id="1.20.5.340">
    <property type="match status" value="1"/>
</dbReference>
<sequence>MSTYITVTKAIQEIEYWLRLATLLHEPMKESLLNVLHNKYNQTDYVGLPSNPVLLNTELKKHQNKINQLKGKKLLNKDQIELLLPTGSNQTDSSKFDITLIILLIIDFTNLPPPTNGWKKEPSPTDMSLGAFVLRARRWRNDLIHGDARGITPHDFNLRWTEGEVIIKGLLLVNYNTNILRTITLDVRNSTVLNALSFFSKKILGQLTAHDLELKDHENRLNTHDTTLADHDAILADHNTTLAKHDTALAGNNTTLADHDITLAKHDAALAKHDTTLADHDTTLANHDTTLTDHDTALAKYDTTLANHDTTLANHDTTLADHDTALADNDTKLADHDKALAKYDTALADYNTTLADHDTTLADHDTTLADHDTALADNDTKLADHDKALAKYDTALADYNTTLADHDTTLADHDTTLADHDTALANNVATLAKHGDQLNKQQFDLAGLDAKFEQQANNLADNKESLQDLTQKINENEIKFVQTIDRLEKEFNFIQAIPQEKNDQSLEPRGLCLAEVLEHILTNIGPQEDELLKRLGLENVEEDNVYELLKFVPWSRIKFHLERLERSDIVDFITANTLITEDIKLASTKLRCRYSEEVIISLANQSLSGSQETSYYNSNDMYTDLAVLKANVVDSEIDNSDRKALMEQRYFDKESIELDDLFQQKNDTVFVRGVGGMGKTTMLEMYTLKWAKKELELDLPLEFIFLFSCRELNRLTGRITSIEDLFTEKYPEIFSIVSLENLAQIADRVLIIIDGLDEVHGVYETEVSKNSPSLTSIQILSELINTQGPLLKGHKCIACGRPKLVISSREKYIKWKGTQRKWQLTLKLLKFVVSVKLMLRNILKNSLQVTLKRRIVFEKRLKPQRIYV</sequence>
<accession>A0A7M5V5R9</accession>
<dbReference type="Proteomes" id="UP000594262">
    <property type="component" value="Unplaced"/>
</dbReference>